<dbReference type="InterPro" id="IPR002869">
    <property type="entry name" value="Pyrv_flavodox_OxRed_cen"/>
</dbReference>
<comment type="catalytic activity">
    <reaction evidence="5">
        <text>a 2-oxocarboxylate + 2 oxidized [2Fe-2S]-[ferredoxin] + CoA = an acyl-CoA + 2 reduced [2Fe-2S]-[ferredoxin] + CO2 + H(+)</text>
        <dbReference type="Rhea" id="RHEA:42316"/>
        <dbReference type="Rhea" id="RHEA-COMP:10000"/>
        <dbReference type="Rhea" id="RHEA-COMP:10001"/>
        <dbReference type="ChEBI" id="CHEBI:15378"/>
        <dbReference type="ChEBI" id="CHEBI:16526"/>
        <dbReference type="ChEBI" id="CHEBI:33737"/>
        <dbReference type="ChEBI" id="CHEBI:33738"/>
        <dbReference type="ChEBI" id="CHEBI:35179"/>
        <dbReference type="ChEBI" id="CHEBI:57287"/>
        <dbReference type="ChEBI" id="CHEBI:58342"/>
        <dbReference type="EC" id="1.2.7.11"/>
    </reaction>
</comment>
<dbReference type="PANTHER" id="PTHR32154:SF16">
    <property type="entry name" value="PYRUVATE FLAVODOXIN_FERREDOXIN OXIDOREDUCTASE DOMAIN PROTEIN"/>
    <property type="match status" value="1"/>
</dbReference>
<dbReference type="InterPro" id="IPR022367">
    <property type="entry name" value="2-oxoacid/accept_OxRdtase_asu"/>
</dbReference>
<dbReference type="InterPro" id="IPR050722">
    <property type="entry name" value="Pyruvate:ferred/Flavod_OxRd"/>
</dbReference>
<dbReference type="CDD" id="cd07034">
    <property type="entry name" value="TPP_PYR_PFOR_IOR-alpha_like"/>
    <property type="match status" value="1"/>
</dbReference>
<dbReference type="Pfam" id="PF01855">
    <property type="entry name" value="POR_N"/>
    <property type="match status" value="1"/>
</dbReference>
<gene>
    <name evidence="9" type="ordered locus">Calag_0327</name>
</gene>
<evidence type="ECO:0000259" key="8">
    <source>
        <dbReference type="Pfam" id="PF17147"/>
    </source>
</evidence>
<feature type="domain" description="Pyruvate:ferredoxin oxidoreductase core" evidence="8">
    <location>
        <begin position="523"/>
        <end position="594"/>
    </location>
</feature>
<keyword evidence="4" id="KW-0670">Pyruvate</keyword>
<dbReference type="SUPFAM" id="SSF52922">
    <property type="entry name" value="TK C-terminal domain-like"/>
    <property type="match status" value="1"/>
</dbReference>
<evidence type="ECO:0000256" key="5">
    <source>
        <dbReference type="ARBA" id="ARBA00048893"/>
    </source>
</evidence>
<dbReference type="STRING" id="1056495.Calag_0327"/>
<evidence type="ECO:0000313" key="10">
    <source>
        <dbReference type="Proteomes" id="UP000010469"/>
    </source>
</evidence>
<feature type="domain" description="Pyruvate/ketoisovalerate oxidoreductase catalytic" evidence="6">
    <location>
        <begin position="15"/>
        <end position="212"/>
    </location>
</feature>
<accession>L0A9M8</accession>
<dbReference type="InterPro" id="IPR009014">
    <property type="entry name" value="Transketo_C/PFOR_II"/>
</dbReference>
<dbReference type="FunFam" id="3.40.50.970:FF:000022">
    <property type="entry name" value="2-oxoglutarate ferredoxin oxidoreductase alpha subunit"/>
    <property type="match status" value="1"/>
</dbReference>
<dbReference type="GeneID" id="14211587"/>
<dbReference type="HOGENOM" id="CLU_017038_1_0_2"/>
<sequence>MPRKEIYFILGGPQGAGLETSSSVLTSAFTSEGYAVLSDREYYSNIIGRHSYIHATVSSIKIPRSLTYPVDIVGGMDAETIFTHFNDLSEDGFIIYDSGVENTKMQQVISMEKEVYDRISQYFKKNNINQDIKSLIGHIENNSKVVPIKLDYRNILNSLRDKYSINSVEAQKYKSSILIGAVAGLADIDSESISTGIEQRFKGKQKIIEANNYIAETVKEMIQKQYGSPLKLDHSLINMDEFIVASGNDIVGMGKIVGGVRYQSYYPITPAADESVFLEAHQAINVNGKPISSIAVFQTEDEIAAITSAIGAGLAGVRSATATSGPGYSLMVEGLGWAGHNEVPLVITYYQRGGPSTGLPTRGSQSDLLFSLYSSHGEFPRIVLASGDNMEAFYDSIEAFNYAEKYQLPVIHLLDKFLANVISTTPLPDLNQIKLDRGKLTFNPKTKGAYKRFDLSEVINERPALGSGVVMWHTGDEHNEYGHISEDPENRKAMYEKRMKKLEIADKEIPPEKRAVLYGDENADFLLIGWGFVKGVALDALDELRAHGLNGAYLHLKMFIPFPSKYVKGILDKFDNNKIIDVEHNILGQAAQAITTNTGYIINKFILKYTGRPIYRMELVKAIRNILDNKSDKEVLVYGE</sequence>
<proteinExistence type="predicted"/>
<dbReference type="NCBIfam" id="NF041170">
    <property type="entry name" value="Oxoac_fdxalpha_Archa"/>
    <property type="match status" value="1"/>
</dbReference>
<keyword evidence="10" id="KW-1185">Reference proteome</keyword>
<evidence type="ECO:0000256" key="2">
    <source>
        <dbReference type="ARBA" id="ARBA00012691"/>
    </source>
</evidence>
<evidence type="ECO:0000256" key="4">
    <source>
        <dbReference type="ARBA" id="ARBA00023317"/>
    </source>
</evidence>
<organism evidence="9 10">
    <name type="scientific">Caldisphaera lagunensis (strain DSM 15908 / JCM 11604 / ANMR 0165 / IC-154)</name>
    <dbReference type="NCBI Taxonomy" id="1056495"/>
    <lineage>
        <taxon>Archaea</taxon>
        <taxon>Thermoproteota</taxon>
        <taxon>Thermoprotei</taxon>
        <taxon>Acidilobales</taxon>
        <taxon>Caldisphaeraceae</taxon>
        <taxon>Caldisphaera</taxon>
    </lineage>
</organism>
<dbReference type="InterPro" id="IPR053400">
    <property type="entry name" value="2-oxoacid_Fdx_oxidoreductase"/>
</dbReference>
<dbReference type="GO" id="GO:0006979">
    <property type="term" value="P:response to oxidative stress"/>
    <property type="evidence" value="ECO:0007669"/>
    <property type="project" value="TreeGrafter"/>
</dbReference>
<dbReference type="RefSeq" id="WP_015232002.1">
    <property type="nucleotide sequence ID" value="NC_019791.1"/>
</dbReference>
<dbReference type="InterPro" id="IPR029061">
    <property type="entry name" value="THDP-binding"/>
</dbReference>
<dbReference type="Gene3D" id="3.40.50.970">
    <property type="match status" value="1"/>
</dbReference>
<dbReference type="SUPFAM" id="SSF52518">
    <property type="entry name" value="Thiamin diphosphate-binding fold (THDP-binding)"/>
    <property type="match status" value="1"/>
</dbReference>
<dbReference type="OrthoDB" id="31112at2157"/>
<dbReference type="GO" id="GO:0019164">
    <property type="term" value="F:pyruvate synthase activity"/>
    <property type="evidence" value="ECO:0007669"/>
    <property type="project" value="UniProtKB-ARBA"/>
</dbReference>
<dbReference type="InterPro" id="IPR002880">
    <property type="entry name" value="Pyrv_Fd/Flavodoxin_OxRdtase_N"/>
</dbReference>
<feature type="domain" description="Pyruvate flavodoxin/ferredoxin oxidoreductase pyrimidine binding" evidence="7">
    <location>
        <begin position="254"/>
        <end position="496"/>
    </location>
</feature>
<dbReference type="EMBL" id="CP003378">
    <property type="protein sequence ID" value="AFZ70104.1"/>
    <property type="molecule type" value="Genomic_DNA"/>
</dbReference>
<dbReference type="InParanoid" id="L0A9M8"/>
<dbReference type="eggNOG" id="arCOG01606">
    <property type="taxonomic scope" value="Archaea"/>
</dbReference>
<evidence type="ECO:0000256" key="3">
    <source>
        <dbReference type="ARBA" id="ARBA00023002"/>
    </source>
</evidence>
<name>L0A9M8_CALLD</name>
<comment type="subunit">
    <text evidence="1">Heterodimer composed of an alpha and a beta subunit.</text>
</comment>
<dbReference type="GO" id="GO:0018491">
    <property type="term" value="F:2-oxobutyrate synthase activity"/>
    <property type="evidence" value="ECO:0007669"/>
    <property type="project" value="UniProtKB-ARBA"/>
</dbReference>
<dbReference type="PANTHER" id="PTHR32154">
    <property type="entry name" value="PYRUVATE-FLAVODOXIN OXIDOREDUCTASE-RELATED"/>
    <property type="match status" value="1"/>
</dbReference>
<keyword evidence="3" id="KW-0560">Oxidoreductase</keyword>
<dbReference type="Pfam" id="PF17147">
    <property type="entry name" value="PFOR_II"/>
    <property type="match status" value="1"/>
</dbReference>
<dbReference type="NCBIfam" id="TIGR03710">
    <property type="entry name" value="OAFO_sf"/>
    <property type="match status" value="1"/>
</dbReference>
<dbReference type="FunCoup" id="L0A9M8">
    <property type="interactions" value="77"/>
</dbReference>
<evidence type="ECO:0000259" key="7">
    <source>
        <dbReference type="Pfam" id="PF01855"/>
    </source>
</evidence>
<evidence type="ECO:0000256" key="1">
    <source>
        <dbReference type="ARBA" id="ARBA00011631"/>
    </source>
</evidence>
<evidence type="ECO:0000259" key="6">
    <source>
        <dbReference type="Pfam" id="PF01558"/>
    </source>
</evidence>
<dbReference type="EC" id="1.2.7.11" evidence="2"/>
<protein>
    <recommendedName>
        <fullName evidence="2">2-oxoacid oxidoreductase (ferredoxin)</fullName>
        <ecNumber evidence="2">1.2.7.11</ecNumber>
    </recommendedName>
</protein>
<dbReference type="InterPro" id="IPR033412">
    <property type="entry name" value="PFOR_II"/>
</dbReference>
<reference evidence="10" key="1">
    <citation type="submission" date="2012-03" db="EMBL/GenBank/DDBJ databases">
        <title>Complete genome of Caldisphaera lagunensis DSM 15908.</title>
        <authorList>
            <person name="Lucas S."/>
            <person name="Copeland A."/>
            <person name="Lapidus A."/>
            <person name="Glavina del Rio T."/>
            <person name="Dalin E."/>
            <person name="Tice H."/>
            <person name="Bruce D."/>
            <person name="Goodwin L."/>
            <person name="Pitluck S."/>
            <person name="Peters L."/>
            <person name="Mikhailova N."/>
            <person name="Teshima H."/>
            <person name="Kyrpides N."/>
            <person name="Mavromatis K."/>
            <person name="Ivanova N."/>
            <person name="Brettin T."/>
            <person name="Detter J.C."/>
            <person name="Han C."/>
            <person name="Larimer F."/>
            <person name="Land M."/>
            <person name="Hauser L."/>
            <person name="Markowitz V."/>
            <person name="Cheng J.-F."/>
            <person name="Hugenholtz P."/>
            <person name="Woyke T."/>
            <person name="Wu D."/>
            <person name="Spring S."/>
            <person name="Schroeder M."/>
            <person name="Brambilla E."/>
            <person name="Klenk H.-P."/>
            <person name="Eisen J.A."/>
        </authorList>
    </citation>
    <scope>NUCLEOTIDE SEQUENCE [LARGE SCALE GENOMIC DNA]</scope>
    <source>
        <strain evidence="10">DSM 15908 / JCM 11604 / IC-154</strain>
    </source>
</reference>
<dbReference type="AlphaFoldDB" id="L0A9M8"/>
<dbReference type="Gene3D" id="3.40.50.920">
    <property type="match status" value="1"/>
</dbReference>
<dbReference type="Proteomes" id="UP000010469">
    <property type="component" value="Chromosome"/>
</dbReference>
<dbReference type="Gene3D" id="3.40.920.10">
    <property type="entry name" value="Pyruvate-ferredoxin oxidoreductase, PFOR, domain III"/>
    <property type="match status" value="1"/>
</dbReference>
<dbReference type="InterPro" id="IPR019752">
    <property type="entry name" value="Pyrv/ketoisovalerate_OxRed_cat"/>
</dbReference>
<dbReference type="KEGG" id="clg:Calag_0327"/>
<dbReference type="Pfam" id="PF01558">
    <property type="entry name" value="POR"/>
    <property type="match status" value="1"/>
</dbReference>
<evidence type="ECO:0000313" key="9">
    <source>
        <dbReference type="EMBL" id="AFZ70104.1"/>
    </source>
</evidence>